<dbReference type="OrthoDB" id="3643156at2759"/>
<dbReference type="EMBL" id="ML976079">
    <property type="protein sequence ID" value="KAF1939559.1"/>
    <property type="molecule type" value="Genomic_DNA"/>
</dbReference>
<reference evidence="2" key="1">
    <citation type="journal article" date="2020" name="Stud. Mycol.">
        <title>101 Dothideomycetes genomes: a test case for predicting lifestyles and emergence of pathogens.</title>
        <authorList>
            <person name="Haridas S."/>
            <person name="Albert R."/>
            <person name="Binder M."/>
            <person name="Bloem J."/>
            <person name="Labutti K."/>
            <person name="Salamov A."/>
            <person name="Andreopoulos B."/>
            <person name="Baker S."/>
            <person name="Barry K."/>
            <person name="Bills G."/>
            <person name="Bluhm B."/>
            <person name="Cannon C."/>
            <person name="Castanera R."/>
            <person name="Culley D."/>
            <person name="Daum C."/>
            <person name="Ezra D."/>
            <person name="Gonzalez J."/>
            <person name="Henrissat B."/>
            <person name="Kuo A."/>
            <person name="Liang C."/>
            <person name="Lipzen A."/>
            <person name="Lutzoni F."/>
            <person name="Magnuson J."/>
            <person name="Mondo S."/>
            <person name="Nolan M."/>
            <person name="Ohm R."/>
            <person name="Pangilinan J."/>
            <person name="Park H.-J."/>
            <person name="Ramirez L."/>
            <person name="Alfaro M."/>
            <person name="Sun H."/>
            <person name="Tritt A."/>
            <person name="Yoshinaga Y."/>
            <person name="Zwiers L.-H."/>
            <person name="Turgeon B."/>
            <person name="Goodwin S."/>
            <person name="Spatafora J."/>
            <person name="Crous P."/>
            <person name="Grigoriev I."/>
        </authorList>
    </citation>
    <scope>NUCLEOTIDE SEQUENCE</scope>
    <source>
        <strain evidence="2">CBS 161.51</strain>
    </source>
</reference>
<evidence type="ECO:0000313" key="2">
    <source>
        <dbReference type="EMBL" id="KAF1939559.1"/>
    </source>
</evidence>
<feature type="chain" id="PRO_5025395042" evidence="1">
    <location>
        <begin position="16"/>
        <end position="386"/>
    </location>
</feature>
<organism evidence="2 3">
    <name type="scientific">Clathrospora elynae</name>
    <dbReference type="NCBI Taxonomy" id="706981"/>
    <lineage>
        <taxon>Eukaryota</taxon>
        <taxon>Fungi</taxon>
        <taxon>Dikarya</taxon>
        <taxon>Ascomycota</taxon>
        <taxon>Pezizomycotina</taxon>
        <taxon>Dothideomycetes</taxon>
        <taxon>Pleosporomycetidae</taxon>
        <taxon>Pleosporales</taxon>
        <taxon>Diademaceae</taxon>
        <taxon>Clathrospora</taxon>
    </lineage>
</organism>
<keyword evidence="3" id="KW-1185">Reference proteome</keyword>
<evidence type="ECO:0000256" key="1">
    <source>
        <dbReference type="SAM" id="SignalP"/>
    </source>
</evidence>
<accession>A0A6A5SJF1</accession>
<sequence>MKFLSLLLIVPLVSARVVRYLQQIPITEEGDKHAATIEELETRKAVVPGVGVHFTTSYAVAAARHQNGTRRDLVRIDGDAYYTELMSRWMDLYSSYEWWKDCDWIATVPANQFTPQRWRCNWQKVDRGMRSLLGLPASRDVAVLSTFLSKVRSAIETELAISITHIAPTTFPLLPAQKKDFSDAFALSGLTSTRTRPGDSSVIYPEANTAYAGLGHGLCEESTDHSSCSSSEKSISRQHIFVLNLGNSSFSASIYYLRTAYEDARISTHRSRSNLGWWDLPVFEVPRASFWAELRELVVDVASGMQYPPGRIVVMGEHGCEEEFKKVVEEALWSVWEVDVGMLLKPGKAEDADMLAARGAAELAWQHEYSSRGHVDSKMAAGNIEL</sequence>
<protein>
    <submittedName>
        <fullName evidence="2">Uncharacterized protein</fullName>
    </submittedName>
</protein>
<name>A0A6A5SJF1_9PLEO</name>
<dbReference type="AlphaFoldDB" id="A0A6A5SJF1"/>
<evidence type="ECO:0000313" key="3">
    <source>
        <dbReference type="Proteomes" id="UP000800038"/>
    </source>
</evidence>
<feature type="signal peptide" evidence="1">
    <location>
        <begin position="1"/>
        <end position="15"/>
    </location>
</feature>
<dbReference type="Proteomes" id="UP000800038">
    <property type="component" value="Unassembled WGS sequence"/>
</dbReference>
<proteinExistence type="predicted"/>
<keyword evidence="1" id="KW-0732">Signal</keyword>
<gene>
    <name evidence="2" type="ORF">EJ02DRAFT_408380</name>
</gene>